<comment type="caution">
    <text evidence="7">The sequence shown here is derived from an EMBL/GenBank/DDBJ whole genome shotgun (WGS) entry which is preliminary data.</text>
</comment>
<dbReference type="Gene3D" id="6.10.140.2220">
    <property type="match status" value="1"/>
</dbReference>
<keyword evidence="2 4" id="KW-0863">Zinc-finger</keyword>
<dbReference type="GO" id="GO:0008270">
    <property type="term" value="F:zinc ion binding"/>
    <property type="evidence" value="ECO:0007669"/>
    <property type="project" value="UniProtKB-KW"/>
</dbReference>
<keyword evidence="3" id="KW-0862">Zinc</keyword>
<dbReference type="PROSITE" id="PS50865">
    <property type="entry name" value="ZF_MYND_2"/>
    <property type="match status" value="1"/>
</dbReference>
<feature type="region of interest" description="Disordered" evidence="5">
    <location>
        <begin position="143"/>
        <end position="165"/>
    </location>
</feature>
<evidence type="ECO:0000256" key="1">
    <source>
        <dbReference type="ARBA" id="ARBA00022723"/>
    </source>
</evidence>
<evidence type="ECO:0000313" key="7">
    <source>
        <dbReference type="EMBL" id="RZF46364.1"/>
    </source>
</evidence>
<proteinExistence type="predicted"/>
<dbReference type="EMBL" id="QKKF02006335">
    <property type="protein sequence ID" value="RZF46364.1"/>
    <property type="molecule type" value="Genomic_DNA"/>
</dbReference>
<accession>A0A482XL25</accession>
<dbReference type="GO" id="GO:0045216">
    <property type="term" value="P:cell-cell junction organization"/>
    <property type="evidence" value="ECO:0007669"/>
    <property type="project" value="InterPro"/>
</dbReference>
<dbReference type="InterPro" id="IPR058586">
    <property type="entry name" value="Ajm-1"/>
</dbReference>
<dbReference type="Pfam" id="PF01753">
    <property type="entry name" value="zf-MYND"/>
    <property type="match status" value="1"/>
</dbReference>
<dbReference type="Pfam" id="PF26649">
    <property type="entry name" value="Ajm-1"/>
    <property type="match status" value="1"/>
</dbReference>
<feature type="region of interest" description="Disordered" evidence="5">
    <location>
        <begin position="212"/>
        <end position="250"/>
    </location>
</feature>
<dbReference type="GO" id="GO:0005886">
    <property type="term" value="C:plasma membrane"/>
    <property type="evidence" value="ECO:0007669"/>
    <property type="project" value="TreeGrafter"/>
</dbReference>
<feature type="domain" description="MYND-type" evidence="6">
    <location>
        <begin position="562"/>
        <end position="605"/>
    </location>
</feature>
<evidence type="ECO:0000313" key="8">
    <source>
        <dbReference type="Proteomes" id="UP000291343"/>
    </source>
</evidence>
<evidence type="ECO:0000259" key="6">
    <source>
        <dbReference type="PROSITE" id="PS50865"/>
    </source>
</evidence>
<evidence type="ECO:0000256" key="4">
    <source>
        <dbReference type="PROSITE-ProRule" id="PRU00134"/>
    </source>
</evidence>
<evidence type="ECO:0000256" key="5">
    <source>
        <dbReference type="SAM" id="MobiDB-lite"/>
    </source>
</evidence>
<dbReference type="AlphaFoldDB" id="A0A482XL25"/>
<evidence type="ECO:0000256" key="3">
    <source>
        <dbReference type="ARBA" id="ARBA00022833"/>
    </source>
</evidence>
<name>A0A482XL25_LAOST</name>
<feature type="region of interest" description="Disordered" evidence="5">
    <location>
        <begin position="345"/>
        <end position="377"/>
    </location>
</feature>
<feature type="compositionally biased region" description="Gly residues" evidence="5">
    <location>
        <begin position="151"/>
        <end position="163"/>
    </location>
</feature>
<feature type="compositionally biased region" description="Low complexity" evidence="5">
    <location>
        <begin position="478"/>
        <end position="492"/>
    </location>
</feature>
<keyword evidence="8" id="KW-1185">Reference proteome</keyword>
<dbReference type="InterPro" id="IPR038825">
    <property type="entry name" value="Apical_junction"/>
</dbReference>
<dbReference type="Proteomes" id="UP000291343">
    <property type="component" value="Unassembled WGS sequence"/>
</dbReference>
<organism evidence="7 8">
    <name type="scientific">Laodelphax striatellus</name>
    <name type="common">Small brown planthopper</name>
    <name type="synonym">Delphax striatella</name>
    <dbReference type="NCBI Taxonomy" id="195883"/>
    <lineage>
        <taxon>Eukaryota</taxon>
        <taxon>Metazoa</taxon>
        <taxon>Ecdysozoa</taxon>
        <taxon>Arthropoda</taxon>
        <taxon>Hexapoda</taxon>
        <taxon>Insecta</taxon>
        <taxon>Pterygota</taxon>
        <taxon>Neoptera</taxon>
        <taxon>Paraneoptera</taxon>
        <taxon>Hemiptera</taxon>
        <taxon>Auchenorrhyncha</taxon>
        <taxon>Fulgoroidea</taxon>
        <taxon>Delphacidae</taxon>
        <taxon>Criomorphinae</taxon>
        <taxon>Laodelphax</taxon>
    </lineage>
</organism>
<keyword evidence="1" id="KW-0479">Metal-binding</keyword>
<feature type="region of interest" description="Disordered" evidence="5">
    <location>
        <begin position="392"/>
        <end position="540"/>
    </location>
</feature>
<dbReference type="SUPFAM" id="SSF144232">
    <property type="entry name" value="HIT/MYND zinc finger-like"/>
    <property type="match status" value="1"/>
</dbReference>
<feature type="compositionally biased region" description="Low complexity" evidence="5">
    <location>
        <begin position="367"/>
        <end position="377"/>
    </location>
</feature>
<feature type="compositionally biased region" description="Gly residues" evidence="5">
    <location>
        <begin position="529"/>
        <end position="539"/>
    </location>
</feature>
<reference evidence="7 8" key="1">
    <citation type="journal article" date="2017" name="Gigascience">
        <title>Genome sequence of the small brown planthopper, Laodelphax striatellus.</title>
        <authorList>
            <person name="Zhu J."/>
            <person name="Jiang F."/>
            <person name="Wang X."/>
            <person name="Yang P."/>
            <person name="Bao Y."/>
            <person name="Zhao W."/>
            <person name="Wang W."/>
            <person name="Lu H."/>
            <person name="Wang Q."/>
            <person name="Cui N."/>
            <person name="Li J."/>
            <person name="Chen X."/>
            <person name="Luo L."/>
            <person name="Yu J."/>
            <person name="Kang L."/>
            <person name="Cui F."/>
        </authorList>
    </citation>
    <scope>NUCLEOTIDE SEQUENCE [LARGE SCALE GENOMIC DNA]</scope>
    <source>
        <strain evidence="7">Lst14</strain>
    </source>
</reference>
<evidence type="ECO:0000256" key="2">
    <source>
        <dbReference type="ARBA" id="ARBA00022771"/>
    </source>
</evidence>
<protein>
    <recommendedName>
        <fullName evidence="6">MYND-type domain-containing protein</fullName>
    </recommendedName>
</protein>
<dbReference type="OrthoDB" id="6431454at2759"/>
<gene>
    <name evidence="7" type="ORF">LSTR_LSTR011148</name>
</gene>
<feature type="compositionally biased region" description="Low complexity" evidence="5">
    <location>
        <begin position="216"/>
        <end position="231"/>
    </location>
</feature>
<dbReference type="InterPro" id="IPR002893">
    <property type="entry name" value="Znf_MYND"/>
</dbReference>
<dbReference type="PANTHER" id="PTHR21517">
    <property type="entry name" value="APICAL JUNCTION COMPONENT 1 HOMOLOG"/>
    <property type="match status" value="1"/>
</dbReference>
<dbReference type="InParanoid" id="A0A482XL25"/>
<sequence>MRSNCNASLFPEVPQVTVAMCGDPLREVREYANSLIGMGIKFCYRLKSGKFDKIGPCLSKEMSSSQSVPGTSAESKAFLERMYAYVKQSLKKDPRLGPRRSRKKAANNAVKKDTYIAAILTDEPDDSSIYFREEAEDQFHSLPPENELQKVGGGGGGGGGGGNERVMSEHQLRVQRSLQRLNVPDWYKNSTLPQQGFLLKRHSDAAATLGSGWQGLGSKTTSLSSLGSSQSAVPRSPTGNNVLSPSPTPHVGFTRWSTSRLNSAATSTSTSPCGSARSSFNYRQPYLGWRSQERLSRPPRTPAERLAAGMLPPQKQPVQNTPNLNEVRTSIKEVTSAIVHYVSGTRTGDSTDRLSPALGRWERDNSSSRSASPRGSTGRLCWLESSFVGSRPLEVPETPLQPPAAGPHSKDLYLDLGGGGNSQRTPQLNGDHQDGDYDSESLLDLDASQRRPSGGGRTRPSPSSTTMDDVLDSLLGLPSTSRSPSPSPSTRRSCGDLRSSDLQESASHRSRSRSDNKKSGATAPRRGSEGGGGGGGVVIRGGRRVSFDVEGGEEGGLVRCRFAKCGKTATVADAKKTFKTCHNCAHVYCSRECRRAHWDKHRKTCLHSRVGALCRRVLSSIKDDPETLHHVSVLARRGFLARGRGAVKCFFSSPEQAEKFVTHGLQDLGEPTFVRWADLLPGEMGPELYSELLKLCKAYNPDTRFVIYVAVCVISEVPTTGAVKWERQLVSRCTKFKLSRPLLAPNKQSTTSITRDSEDPETLILTSLPGCQEQAMQRARQVSFTNIQRHLRQRGVSLRRHFPEVYQRLCAYVEGSSERFTPVTIYPRDSATGKSFMCIIMPDAEPEKLQLLPTDSTRVQTIDISLEPQPQPN</sequence>
<dbReference type="PANTHER" id="PTHR21517:SF3">
    <property type="entry name" value="APICAL JUNCTION COMPONENT 1 HOMOLOG"/>
    <property type="match status" value="1"/>
</dbReference>
<dbReference type="GO" id="GO:0043296">
    <property type="term" value="C:apical junction complex"/>
    <property type="evidence" value="ECO:0007669"/>
    <property type="project" value="TreeGrafter"/>
</dbReference>